<dbReference type="Gene3D" id="3.40.190.10">
    <property type="entry name" value="Periplasmic binding protein-like II"/>
    <property type="match status" value="2"/>
</dbReference>
<dbReference type="PRINTS" id="PR00039">
    <property type="entry name" value="HTHLYSR"/>
</dbReference>
<dbReference type="RefSeq" id="WP_142894724.1">
    <property type="nucleotide sequence ID" value="NZ_ML660052.1"/>
</dbReference>
<gene>
    <name evidence="6" type="ORF">FKG95_02530</name>
</gene>
<reference evidence="6 7" key="1">
    <citation type="submission" date="2019-06" db="EMBL/GenBank/DDBJ databases">
        <title>Whole genome sequence for Rhodospirillaceae sp. R148.</title>
        <authorList>
            <person name="Wang G."/>
        </authorList>
    </citation>
    <scope>NUCLEOTIDE SEQUENCE [LARGE SCALE GENOMIC DNA]</scope>
    <source>
        <strain evidence="6 7">R148</strain>
    </source>
</reference>
<feature type="domain" description="HTH lysR-type" evidence="5">
    <location>
        <begin position="1"/>
        <end position="58"/>
    </location>
</feature>
<evidence type="ECO:0000313" key="7">
    <source>
        <dbReference type="Proteomes" id="UP000315252"/>
    </source>
</evidence>
<dbReference type="CDD" id="cd05466">
    <property type="entry name" value="PBP2_LTTR_substrate"/>
    <property type="match status" value="1"/>
</dbReference>
<evidence type="ECO:0000313" key="6">
    <source>
        <dbReference type="EMBL" id="TQV83487.1"/>
    </source>
</evidence>
<dbReference type="InterPro" id="IPR005119">
    <property type="entry name" value="LysR_subst-bd"/>
</dbReference>
<dbReference type="Gene3D" id="1.10.10.10">
    <property type="entry name" value="Winged helix-like DNA-binding domain superfamily/Winged helix DNA-binding domain"/>
    <property type="match status" value="1"/>
</dbReference>
<dbReference type="GO" id="GO:0003700">
    <property type="term" value="F:DNA-binding transcription factor activity"/>
    <property type="evidence" value="ECO:0007669"/>
    <property type="project" value="InterPro"/>
</dbReference>
<keyword evidence="4" id="KW-0804">Transcription</keyword>
<dbReference type="EMBL" id="VHSH01000001">
    <property type="protein sequence ID" value="TQV83487.1"/>
    <property type="molecule type" value="Genomic_DNA"/>
</dbReference>
<evidence type="ECO:0000256" key="4">
    <source>
        <dbReference type="ARBA" id="ARBA00023163"/>
    </source>
</evidence>
<organism evidence="6 7">
    <name type="scientific">Denitrobaculum tricleocarpae</name>
    <dbReference type="NCBI Taxonomy" id="2591009"/>
    <lineage>
        <taxon>Bacteria</taxon>
        <taxon>Pseudomonadati</taxon>
        <taxon>Pseudomonadota</taxon>
        <taxon>Alphaproteobacteria</taxon>
        <taxon>Rhodospirillales</taxon>
        <taxon>Rhodospirillaceae</taxon>
        <taxon>Denitrobaculum</taxon>
    </lineage>
</organism>
<dbReference type="InterPro" id="IPR036390">
    <property type="entry name" value="WH_DNA-bd_sf"/>
</dbReference>
<evidence type="ECO:0000256" key="3">
    <source>
        <dbReference type="ARBA" id="ARBA00023125"/>
    </source>
</evidence>
<name>A0A545U1Y1_9PROT</name>
<dbReference type="OrthoDB" id="7260751at2"/>
<proteinExistence type="inferred from homology"/>
<dbReference type="SUPFAM" id="SSF46785">
    <property type="entry name" value="Winged helix' DNA-binding domain"/>
    <property type="match status" value="1"/>
</dbReference>
<dbReference type="AlphaFoldDB" id="A0A545U1Y1"/>
<protein>
    <submittedName>
        <fullName evidence="6">LysR family transcriptional regulator</fullName>
    </submittedName>
</protein>
<keyword evidence="3" id="KW-0238">DNA-binding</keyword>
<evidence type="ECO:0000256" key="1">
    <source>
        <dbReference type="ARBA" id="ARBA00009437"/>
    </source>
</evidence>
<dbReference type="InterPro" id="IPR036388">
    <property type="entry name" value="WH-like_DNA-bd_sf"/>
</dbReference>
<dbReference type="SUPFAM" id="SSF53850">
    <property type="entry name" value="Periplasmic binding protein-like II"/>
    <property type="match status" value="1"/>
</dbReference>
<evidence type="ECO:0000256" key="2">
    <source>
        <dbReference type="ARBA" id="ARBA00023015"/>
    </source>
</evidence>
<evidence type="ECO:0000259" key="5">
    <source>
        <dbReference type="PROSITE" id="PS50931"/>
    </source>
</evidence>
<accession>A0A545U1Y1</accession>
<dbReference type="Pfam" id="PF00126">
    <property type="entry name" value="HTH_1"/>
    <property type="match status" value="1"/>
</dbReference>
<dbReference type="InterPro" id="IPR000847">
    <property type="entry name" value="LysR_HTH_N"/>
</dbReference>
<dbReference type="GO" id="GO:0003677">
    <property type="term" value="F:DNA binding"/>
    <property type="evidence" value="ECO:0007669"/>
    <property type="project" value="UniProtKB-KW"/>
</dbReference>
<keyword evidence="2" id="KW-0805">Transcription regulation</keyword>
<dbReference type="PROSITE" id="PS50931">
    <property type="entry name" value="HTH_LYSR"/>
    <property type="match status" value="1"/>
</dbReference>
<keyword evidence="7" id="KW-1185">Reference proteome</keyword>
<dbReference type="PANTHER" id="PTHR30346:SF28">
    <property type="entry name" value="HTH-TYPE TRANSCRIPTIONAL REGULATOR CYNR"/>
    <property type="match status" value="1"/>
</dbReference>
<dbReference type="GO" id="GO:0032993">
    <property type="term" value="C:protein-DNA complex"/>
    <property type="evidence" value="ECO:0007669"/>
    <property type="project" value="TreeGrafter"/>
</dbReference>
<dbReference type="PANTHER" id="PTHR30346">
    <property type="entry name" value="TRANSCRIPTIONAL DUAL REGULATOR HCAR-RELATED"/>
    <property type="match status" value="1"/>
</dbReference>
<dbReference type="Proteomes" id="UP000315252">
    <property type="component" value="Unassembled WGS sequence"/>
</dbReference>
<comment type="caution">
    <text evidence="6">The sequence shown here is derived from an EMBL/GenBank/DDBJ whole genome shotgun (WGS) entry which is preliminary data.</text>
</comment>
<comment type="similarity">
    <text evidence="1">Belongs to the LysR transcriptional regulatory family.</text>
</comment>
<sequence length="292" mass="32772">MEMHQVRYFLAVCETQNFTRAAESCRVAQPSLTKAIKKLEEELGGELFRRERNQTQLTDLGRLMKPHLSTIFSATTAAKADADDFKLSEKTTVSLGVMSTIGPSQMIGFISQLRSEVPALDLNIREASGSALVEALLEGEIDIGLIGLPELPDRLRALPLYSERYTIAFGRGHRFEQMNAIPLKELDQEDYLVRVHCEFSDHFDALGGRKEHQVKVRYSSEREDWIQAMVLARLGCSVMPEFLPTMPGIALRPVTEPEVSRTISLVTVAGRRHAPAVEIMTRLAQRHVWPGQ</sequence>
<dbReference type="Pfam" id="PF03466">
    <property type="entry name" value="LysR_substrate"/>
    <property type="match status" value="1"/>
</dbReference>
<dbReference type="FunFam" id="1.10.10.10:FF:000001">
    <property type="entry name" value="LysR family transcriptional regulator"/>
    <property type="match status" value="1"/>
</dbReference>